<accession>A0A5J4WI03</accession>
<gene>
    <name evidence="2" type="ORF">EZS28_009931</name>
</gene>
<name>A0A5J4WI03_9EUKA</name>
<dbReference type="SUPFAM" id="SSF53098">
    <property type="entry name" value="Ribonuclease H-like"/>
    <property type="match status" value="1"/>
</dbReference>
<dbReference type="GO" id="GO:0003676">
    <property type="term" value="F:nucleic acid binding"/>
    <property type="evidence" value="ECO:0007669"/>
    <property type="project" value="InterPro"/>
</dbReference>
<dbReference type="Pfam" id="PF13358">
    <property type="entry name" value="DDE_3"/>
    <property type="match status" value="1"/>
</dbReference>
<dbReference type="EMBL" id="SNRW01001915">
    <property type="protein sequence ID" value="KAA6394541.1"/>
    <property type="molecule type" value="Genomic_DNA"/>
</dbReference>
<comment type="caution">
    <text evidence="2">The sequence shown here is derived from an EMBL/GenBank/DDBJ whole genome shotgun (WGS) entry which is preliminary data.</text>
</comment>
<dbReference type="AlphaFoldDB" id="A0A5J4WI03"/>
<evidence type="ECO:0000313" key="2">
    <source>
        <dbReference type="EMBL" id="KAA6394541.1"/>
    </source>
</evidence>
<proteinExistence type="predicted"/>
<dbReference type="Proteomes" id="UP000324800">
    <property type="component" value="Unassembled WGS sequence"/>
</dbReference>
<protein>
    <recommendedName>
        <fullName evidence="1">Tc1-like transposase DDE domain-containing protein</fullName>
    </recommendedName>
</protein>
<dbReference type="InterPro" id="IPR012337">
    <property type="entry name" value="RNaseH-like_sf"/>
</dbReference>
<dbReference type="InterPro" id="IPR038717">
    <property type="entry name" value="Tc1-like_DDE_dom"/>
</dbReference>
<dbReference type="PANTHER" id="PTHR46564">
    <property type="entry name" value="TRANSPOSASE"/>
    <property type="match status" value="1"/>
</dbReference>
<evidence type="ECO:0000259" key="1">
    <source>
        <dbReference type="Pfam" id="PF13358"/>
    </source>
</evidence>
<sequence>MLFITGIQSFASCRDIPFLRNENRVKDLHVVASQMISETPDDDLLFLDETGFNLHITKLFGQSPKVKKATNIVPASQGQNLSVIALISCRGLEAYQVTEGAINVELFCDFLEIFDEEMLINRKIVMDNARWHYNEEAQRMVSERGCEVVFNAPYSPQLNPIEEVFSFAKQRYRCICPLADMRDIMRQYVHEIFNGLFTDNFTAYLAHLREWAEKGINREDF</sequence>
<dbReference type="InterPro" id="IPR036397">
    <property type="entry name" value="RNaseH_sf"/>
</dbReference>
<organism evidence="2 3">
    <name type="scientific">Streblomastix strix</name>
    <dbReference type="NCBI Taxonomy" id="222440"/>
    <lineage>
        <taxon>Eukaryota</taxon>
        <taxon>Metamonada</taxon>
        <taxon>Preaxostyla</taxon>
        <taxon>Oxymonadida</taxon>
        <taxon>Streblomastigidae</taxon>
        <taxon>Streblomastix</taxon>
    </lineage>
</organism>
<dbReference type="PANTHER" id="PTHR46564:SF1">
    <property type="entry name" value="TRANSPOSASE"/>
    <property type="match status" value="1"/>
</dbReference>
<dbReference type="Gene3D" id="3.30.420.10">
    <property type="entry name" value="Ribonuclease H-like superfamily/Ribonuclease H"/>
    <property type="match status" value="1"/>
</dbReference>
<reference evidence="2 3" key="1">
    <citation type="submission" date="2019-03" db="EMBL/GenBank/DDBJ databases">
        <title>Single cell metagenomics reveals metabolic interactions within the superorganism composed of flagellate Streblomastix strix and complex community of Bacteroidetes bacteria on its surface.</title>
        <authorList>
            <person name="Treitli S.C."/>
            <person name="Kolisko M."/>
            <person name="Husnik F."/>
            <person name="Keeling P."/>
            <person name="Hampl V."/>
        </authorList>
    </citation>
    <scope>NUCLEOTIDE SEQUENCE [LARGE SCALE GENOMIC DNA]</scope>
    <source>
        <strain evidence="2">ST1C</strain>
    </source>
</reference>
<evidence type="ECO:0000313" key="3">
    <source>
        <dbReference type="Proteomes" id="UP000324800"/>
    </source>
</evidence>
<dbReference type="OrthoDB" id="5379619at2759"/>
<feature type="domain" description="Tc1-like transposase DDE" evidence="1">
    <location>
        <begin position="43"/>
        <end position="173"/>
    </location>
</feature>